<dbReference type="Pfam" id="PF00664">
    <property type="entry name" value="ABC_membrane"/>
    <property type="match status" value="1"/>
</dbReference>
<feature type="transmembrane region" description="Helical" evidence="9">
    <location>
        <begin position="283"/>
        <end position="302"/>
    </location>
</feature>
<dbReference type="CDD" id="cd18570">
    <property type="entry name" value="ABC_6TM_PCAT1_LagD_like"/>
    <property type="match status" value="1"/>
</dbReference>
<dbReference type="GO" id="GO:0005886">
    <property type="term" value="C:plasma membrane"/>
    <property type="evidence" value="ECO:0007669"/>
    <property type="project" value="UniProtKB-SubCell"/>
</dbReference>
<keyword evidence="6 9" id="KW-1133">Transmembrane helix</keyword>
<dbReference type="MEROPS" id="C39.001"/>
<dbReference type="SMART" id="SM00382">
    <property type="entry name" value="AAA"/>
    <property type="match status" value="1"/>
</dbReference>
<gene>
    <name evidence="13" type="ORF">BD94_1574</name>
</gene>
<dbReference type="GO" id="GO:0043213">
    <property type="term" value="P:bacteriocin transport"/>
    <property type="evidence" value="ECO:0007669"/>
    <property type="project" value="UniProtKB-KW"/>
</dbReference>
<name>A0A077EGQ0_9FLAO</name>
<dbReference type="AlphaFoldDB" id="A0A077EGQ0"/>
<dbReference type="eggNOG" id="COG2274">
    <property type="taxonomic scope" value="Bacteria"/>
</dbReference>
<comment type="subcellular location">
    <subcellularLocation>
        <location evidence="1">Cell membrane</location>
        <topology evidence="1">Multi-pass membrane protein</topology>
    </subcellularLocation>
</comment>
<dbReference type="GO" id="GO:0016887">
    <property type="term" value="F:ATP hydrolysis activity"/>
    <property type="evidence" value="ECO:0007669"/>
    <property type="project" value="InterPro"/>
</dbReference>
<dbReference type="GO" id="GO:0015031">
    <property type="term" value="P:protein transport"/>
    <property type="evidence" value="ECO:0007669"/>
    <property type="project" value="UniProtKB-KW"/>
</dbReference>
<dbReference type="InterPro" id="IPR003593">
    <property type="entry name" value="AAA+_ATPase"/>
</dbReference>
<feature type="domain" description="ABC transporter" evidence="10">
    <location>
        <begin position="473"/>
        <end position="698"/>
    </location>
</feature>
<feature type="transmembrane region" description="Helical" evidence="9">
    <location>
        <begin position="308"/>
        <end position="326"/>
    </location>
</feature>
<organism evidence="13 14">
    <name type="scientific">Elizabethkingia anophelis NUHP1</name>
    <dbReference type="NCBI Taxonomy" id="1338011"/>
    <lineage>
        <taxon>Bacteria</taxon>
        <taxon>Pseudomonadati</taxon>
        <taxon>Bacteroidota</taxon>
        <taxon>Flavobacteriia</taxon>
        <taxon>Flavobacteriales</taxon>
        <taxon>Weeksellaceae</taxon>
        <taxon>Elizabethkingia</taxon>
    </lineage>
</organism>
<evidence type="ECO:0000259" key="10">
    <source>
        <dbReference type="PROSITE" id="PS50893"/>
    </source>
</evidence>
<evidence type="ECO:0000256" key="4">
    <source>
        <dbReference type="ARBA" id="ARBA00022840"/>
    </source>
</evidence>
<dbReference type="Gene3D" id="3.90.70.10">
    <property type="entry name" value="Cysteine proteinases"/>
    <property type="match status" value="1"/>
</dbReference>
<dbReference type="HOGENOM" id="CLU_000604_84_3_10"/>
<evidence type="ECO:0000256" key="2">
    <source>
        <dbReference type="ARBA" id="ARBA00022692"/>
    </source>
</evidence>
<feature type="domain" description="ABC transmembrane type-1" evidence="11">
    <location>
        <begin position="172"/>
        <end position="451"/>
    </location>
</feature>
<dbReference type="KEGG" id="eao:BD94_1574"/>
<evidence type="ECO:0000256" key="8">
    <source>
        <dbReference type="ARBA" id="ARBA00043264"/>
    </source>
</evidence>
<evidence type="ECO:0000256" key="6">
    <source>
        <dbReference type="ARBA" id="ARBA00022989"/>
    </source>
</evidence>
<dbReference type="GO" id="GO:0140359">
    <property type="term" value="F:ABC-type transporter activity"/>
    <property type="evidence" value="ECO:0007669"/>
    <property type="project" value="InterPro"/>
</dbReference>
<evidence type="ECO:0000313" key="13">
    <source>
        <dbReference type="EMBL" id="AIL45349.1"/>
    </source>
</evidence>
<dbReference type="InterPro" id="IPR039421">
    <property type="entry name" value="Type_1_exporter"/>
</dbReference>
<dbReference type="EMBL" id="CP007547">
    <property type="protein sequence ID" value="AIL45349.1"/>
    <property type="molecule type" value="Genomic_DNA"/>
</dbReference>
<feature type="transmembrane region" description="Helical" evidence="9">
    <location>
        <begin position="425"/>
        <end position="449"/>
    </location>
</feature>
<dbReference type="Gene3D" id="1.20.1560.10">
    <property type="entry name" value="ABC transporter type 1, transmembrane domain"/>
    <property type="match status" value="1"/>
</dbReference>
<keyword evidence="2 9" id="KW-0812">Transmembrane</keyword>
<feature type="transmembrane region" description="Helical" evidence="9">
    <location>
        <begin position="168"/>
        <end position="189"/>
    </location>
</feature>
<dbReference type="PANTHER" id="PTHR24221">
    <property type="entry name" value="ATP-BINDING CASSETTE SUB-FAMILY B"/>
    <property type="match status" value="1"/>
</dbReference>
<dbReference type="PROSITE" id="PS50990">
    <property type="entry name" value="PEPTIDASE_C39"/>
    <property type="match status" value="1"/>
</dbReference>
<dbReference type="SUPFAM" id="SSF90123">
    <property type="entry name" value="ABC transporter transmembrane region"/>
    <property type="match status" value="1"/>
</dbReference>
<dbReference type="Gene3D" id="3.40.50.300">
    <property type="entry name" value="P-loop containing nucleotide triphosphate hydrolases"/>
    <property type="match status" value="1"/>
</dbReference>
<dbReference type="InterPro" id="IPR003439">
    <property type="entry name" value="ABC_transporter-like_ATP-bd"/>
</dbReference>
<dbReference type="GO" id="GO:0005524">
    <property type="term" value="F:ATP binding"/>
    <property type="evidence" value="ECO:0007669"/>
    <property type="project" value="UniProtKB-KW"/>
</dbReference>
<dbReference type="InterPro" id="IPR027417">
    <property type="entry name" value="P-loop_NTPase"/>
</dbReference>
<dbReference type="STRING" id="1338011.BD94_1574"/>
<feature type="transmembrane region" description="Helical" evidence="9">
    <location>
        <begin position="205"/>
        <end position="223"/>
    </location>
</feature>
<evidence type="ECO:0000256" key="3">
    <source>
        <dbReference type="ARBA" id="ARBA00022741"/>
    </source>
</evidence>
<dbReference type="GO" id="GO:0034040">
    <property type="term" value="F:ATPase-coupled lipid transmembrane transporter activity"/>
    <property type="evidence" value="ECO:0007669"/>
    <property type="project" value="TreeGrafter"/>
</dbReference>
<protein>
    <submittedName>
        <fullName evidence="13">Uncharacterized protein</fullName>
    </submittedName>
</protein>
<evidence type="ECO:0000256" key="5">
    <source>
        <dbReference type="ARBA" id="ARBA00022927"/>
    </source>
</evidence>
<reference evidence="13 14" key="1">
    <citation type="journal article" date="2013" name="Lancet">
        <title>First case of E anophelis outbreak in an intensive-care unit.</title>
        <authorList>
            <person name="Teo J."/>
            <person name="Tan S.Y."/>
            <person name="Tay M."/>
            <person name="Ding Y."/>
            <person name="Kjelleberg S."/>
            <person name="Givskov M."/>
            <person name="Lin R.T."/>
            <person name="Yang L."/>
        </authorList>
    </citation>
    <scope>NUCLEOTIDE SEQUENCE [LARGE SCALE GENOMIC DNA]</scope>
    <source>
        <strain evidence="13 14">NUHP1</strain>
    </source>
</reference>
<evidence type="ECO:0000259" key="12">
    <source>
        <dbReference type="PROSITE" id="PS50990"/>
    </source>
</evidence>
<keyword evidence="5" id="KW-0813">Transport</keyword>
<accession>A0A077EGQ0</accession>
<dbReference type="GO" id="GO:0006508">
    <property type="term" value="P:proteolysis"/>
    <property type="evidence" value="ECO:0007669"/>
    <property type="project" value="InterPro"/>
</dbReference>
<feature type="domain" description="Peptidase C39" evidence="12">
    <location>
        <begin position="14"/>
        <end position="137"/>
    </location>
</feature>
<keyword evidence="4" id="KW-0067">ATP-binding</keyword>
<dbReference type="CDD" id="cd02418">
    <property type="entry name" value="Peptidase_C39B"/>
    <property type="match status" value="1"/>
</dbReference>
<dbReference type="InterPro" id="IPR011527">
    <property type="entry name" value="ABC1_TM_dom"/>
</dbReference>
<evidence type="ECO:0000259" key="11">
    <source>
        <dbReference type="PROSITE" id="PS50929"/>
    </source>
</evidence>
<evidence type="ECO:0000313" key="14">
    <source>
        <dbReference type="Proteomes" id="UP000028933"/>
    </source>
</evidence>
<dbReference type="SUPFAM" id="SSF52540">
    <property type="entry name" value="P-loop containing nucleoside triphosphate hydrolases"/>
    <property type="match status" value="1"/>
</dbReference>
<dbReference type="Proteomes" id="UP000028933">
    <property type="component" value="Chromosome"/>
</dbReference>
<keyword evidence="5" id="KW-0653">Protein transport</keyword>
<dbReference type="Pfam" id="PF03412">
    <property type="entry name" value="Peptidase_C39"/>
    <property type="match status" value="1"/>
</dbReference>
<feature type="transmembrane region" description="Helical" evidence="9">
    <location>
        <begin position="388"/>
        <end position="413"/>
    </location>
</feature>
<dbReference type="PROSITE" id="PS50893">
    <property type="entry name" value="ABC_TRANSPORTER_2"/>
    <property type="match status" value="1"/>
</dbReference>
<dbReference type="PANTHER" id="PTHR24221:SF654">
    <property type="entry name" value="ATP-BINDING CASSETTE SUB-FAMILY B MEMBER 6"/>
    <property type="match status" value="1"/>
</dbReference>
<dbReference type="GO" id="GO:0008233">
    <property type="term" value="F:peptidase activity"/>
    <property type="evidence" value="ECO:0007669"/>
    <property type="project" value="InterPro"/>
</dbReference>
<dbReference type="Pfam" id="PF00005">
    <property type="entry name" value="ABC_tran"/>
    <property type="match status" value="1"/>
</dbReference>
<keyword evidence="8" id="KW-0080">Bacteriocin transport</keyword>
<evidence type="ECO:0000256" key="1">
    <source>
        <dbReference type="ARBA" id="ARBA00004651"/>
    </source>
</evidence>
<dbReference type="PROSITE" id="PS50929">
    <property type="entry name" value="ABC_TM1F"/>
    <property type="match status" value="1"/>
</dbReference>
<keyword evidence="7 9" id="KW-0472">Membrane</keyword>
<proteinExistence type="predicted"/>
<sequence length="698" mass="79557">MKRNKHLSKTFTPQKDQTDCGVGCLLSLIRYYGGNDTLENLRDKSGTSKQGTTLLGLYQAANSIGFDAEGCEADINALIEHGDPVILHVIMDEKYEHYVVCYYYRNNQFSIGDPARGIIYWNKEELEQYWKTKTCLTLKPNSNFVKAESTNKTKKEWLIGLLKKDQEAIYTIIVLGIVLSLLGMSMSIFSQKLIDDILPQRKLKVLMLSIAFLGFLLFARVAIQGLRDFYIIKQYKAFNERINYSFFSSLLHLPKVFFDTRKIGDFVARLNDTQRIQSVIKQLITATTVDILSVIISVTFLFFYSWKLAVICLILSPIIFYIIFSFNKKIVESQQDVMHAYSQNEANYIDCIRGIEIVKNFSKQDVFLKRNQNIFGFFQSKIYELGRLNLRISLTSGLVLVTFLLIIVVFSSYHVLINKIKVGELMAIIGISSSLLTSITNLALISIPIQEAKVAFDRMFEYSSIKPENLNGIDLDEINRVTIQGIDFRYNGRSKLLEDVSFILEKGMITTLLGESGNGKTTLAEILQKNYKPEKGNIIVNGEYNLQDISLSSWRNFLGVVPQNIQLFNGSIVENIVLDKQINEDSLNSLINDFGFGKFISALPQGWETLVGEEGINLSGGQKQLLGWMRALYHNPEFLILDEPTSSLDKETRNFIYKLISNLKASKIIFIISHYLEDLKDVSDNILILENKMIRNKL</sequence>
<keyword evidence="3" id="KW-0547">Nucleotide-binding</keyword>
<dbReference type="InterPro" id="IPR036640">
    <property type="entry name" value="ABC1_TM_sf"/>
</dbReference>
<evidence type="ECO:0000256" key="9">
    <source>
        <dbReference type="SAM" id="Phobius"/>
    </source>
</evidence>
<dbReference type="CDD" id="cd03228">
    <property type="entry name" value="ABCC_MRP_Like"/>
    <property type="match status" value="1"/>
</dbReference>
<evidence type="ECO:0000256" key="7">
    <source>
        <dbReference type="ARBA" id="ARBA00023136"/>
    </source>
</evidence>
<dbReference type="InterPro" id="IPR005074">
    <property type="entry name" value="Peptidase_C39"/>
</dbReference>
<dbReference type="RefSeq" id="WP_024566027.1">
    <property type="nucleotide sequence ID" value="NZ_CP007547.1"/>
</dbReference>